<evidence type="ECO:0000256" key="7">
    <source>
        <dbReference type="ARBA" id="ARBA00022605"/>
    </source>
</evidence>
<comment type="subunit">
    <text evidence="4">Homodimer.</text>
</comment>
<evidence type="ECO:0000256" key="12">
    <source>
        <dbReference type="ARBA" id="ARBA00023211"/>
    </source>
</evidence>
<gene>
    <name evidence="16" type="ORF">M3202_19410</name>
</gene>
<keyword evidence="7" id="KW-0028">Amino-acid biosynthesis</keyword>
<dbReference type="EMBL" id="JAMBOL010000031">
    <property type="protein sequence ID" value="MCM3716214.1"/>
    <property type="molecule type" value="Genomic_DNA"/>
</dbReference>
<dbReference type="GO" id="GO:0051287">
    <property type="term" value="F:NAD binding"/>
    <property type="evidence" value="ECO:0007669"/>
    <property type="project" value="InterPro"/>
</dbReference>
<keyword evidence="8" id="KW-0479">Metal-binding</keyword>
<comment type="similarity">
    <text evidence="3">Belongs to the isocitrate and isopropylmalate dehydrogenases family. LeuB type 1 subfamily.</text>
</comment>
<dbReference type="Pfam" id="PF00180">
    <property type="entry name" value="Iso_dh"/>
    <property type="match status" value="1"/>
</dbReference>
<dbReference type="FunFam" id="3.40.718.10:FF:000006">
    <property type="entry name" value="3-isopropylmalate dehydrogenase"/>
    <property type="match status" value="1"/>
</dbReference>
<evidence type="ECO:0000256" key="8">
    <source>
        <dbReference type="ARBA" id="ARBA00022723"/>
    </source>
</evidence>
<evidence type="ECO:0000313" key="16">
    <source>
        <dbReference type="EMBL" id="MCM3716214.1"/>
    </source>
</evidence>
<evidence type="ECO:0000256" key="14">
    <source>
        <dbReference type="ARBA" id="ARBA00033138"/>
    </source>
</evidence>
<protein>
    <recommendedName>
        <fullName evidence="5">3-isopropylmalate dehydrogenase</fullName>
        <ecNumber evidence="5">1.1.1.85</ecNumber>
    </recommendedName>
    <alternativeName>
        <fullName evidence="14">3-IPM-DH</fullName>
    </alternativeName>
</protein>
<proteinExistence type="inferred from homology"/>
<keyword evidence="17" id="KW-1185">Reference proteome</keyword>
<dbReference type="InterPro" id="IPR050501">
    <property type="entry name" value="ICDH/IPMDH"/>
</dbReference>
<comment type="caution">
    <text evidence="16">The sequence shown here is derived from an EMBL/GenBank/DDBJ whole genome shotgun (WGS) entry which is preliminary data.</text>
</comment>
<sequence length="365" mass="39807">MNFQITTLPGDGIGPEIVKEGIKVMKAAEKIVSGFTLDFQHFDAGAGHYVKTGNVFPDSSYKACQESHAIFLGSMGIPEVVEKDGTEVQGQVILRLRFELDLFAGVRPIRLYPGVKTPLENKQDIDFVIVRENTEGLFSSFRGGSEIVNEVVADTMMISRKGTEKITDYAFQLAEKRQGRVLDGKKIVTCCDKSNVFKSLAFFRKVYDEIAEKYEGAVGKDYAYMDAMTLWMVQKPQHYDVIVSENMFGDILSDLAAALVGGMGMAPSGDIGYRHAMFQPAHGSAPTIAGKGIANPVATILSGSMMLKWLADQHQHQEAREAARLIEKAVAATLGQGIQTSDLGGTYTTADFGHAVVSQMEKISV</sequence>
<evidence type="ECO:0000256" key="1">
    <source>
        <dbReference type="ARBA" id="ARBA00001936"/>
    </source>
</evidence>
<dbReference type="PANTHER" id="PTHR43275">
    <property type="entry name" value="D-MALATE DEHYDROGENASE [DECARBOXYLATING]"/>
    <property type="match status" value="1"/>
</dbReference>
<dbReference type="Gene3D" id="3.40.718.10">
    <property type="entry name" value="Isopropylmalate Dehydrogenase"/>
    <property type="match status" value="1"/>
</dbReference>
<evidence type="ECO:0000313" key="17">
    <source>
        <dbReference type="Proteomes" id="UP001139179"/>
    </source>
</evidence>
<dbReference type="RefSeq" id="WP_251224884.1">
    <property type="nucleotide sequence ID" value="NZ_JAMBOL010000031.1"/>
</dbReference>
<comment type="cofactor">
    <cofactor evidence="2">
        <name>Mg(2+)</name>
        <dbReference type="ChEBI" id="CHEBI:18420"/>
    </cofactor>
</comment>
<reference evidence="16" key="1">
    <citation type="submission" date="2022-05" db="EMBL/GenBank/DDBJ databases">
        <title>Comparative Genomics of Spacecraft Associated Microbes.</title>
        <authorList>
            <person name="Tran M.T."/>
            <person name="Wright A."/>
            <person name="Seuylemezian A."/>
            <person name="Eisen J."/>
            <person name="Coil D."/>
        </authorList>
    </citation>
    <scope>NUCLEOTIDE SEQUENCE</scope>
    <source>
        <strain evidence="16">214.1.1</strain>
    </source>
</reference>
<evidence type="ECO:0000256" key="4">
    <source>
        <dbReference type="ARBA" id="ARBA00011738"/>
    </source>
</evidence>
<dbReference type="PROSITE" id="PS00470">
    <property type="entry name" value="IDH_IMDH"/>
    <property type="match status" value="1"/>
</dbReference>
<dbReference type="GO" id="GO:0000287">
    <property type="term" value="F:magnesium ion binding"/>
    <property type="evidence" value="ECO:0007669"/>
    <property type="project" value="InterPro"/>
</dbReference>
<keyword evidence="12" id="KW-0464">Manganese</keyword>
<feature type="domain" description="Isopropylmalate dehydrogenase-like" evidence="15">
    <location>
        <begin position="4"/>
        <end position="356"/>
    </location>
</feature>
<evidence type="ECO:0000256" key="9">
    <source>
        <dbReference type="ARBA" id="ARBA00022842"/>
    </source>
</evidence>
<organism evidence="16 17">
    <name type="scientific">Halalkalibacter oceani</name>
    <dbReference type="NCBI Taxonomy" id="1653776"/>
    <lineage>
        <taxon>Bacteria</taxon>
        <taxon>Bacillati</taxon>
        <taxon>Bacillota</taxon>
        <taxon>Bacilli</taxon>
        <taxon>Bacillales</taxon>
        <taxon>Bacillaceae</taxon>
        <taxon>Halalkalibacter</taxon>
    </lineage>
</organism>
<evidence type="ECO:0000256" key="11">
    <source>
        <dbReference type="ARBA" id="ARBA00023027"/>
    </source>
</evidence>
<evidence type="ECO:0000256" key="10">
    <source>
        <dbReference type="ARBA" id="ARBA00023002"/>
    </source>
</evidence>
<dbReference type="AlphaFoldDB" id="A0A9X2DSH1"/>
<keyword evidence="9" id="KW-0460">Magnesium</keyword>
<evidence type="ECO:0000256" key="6">
    <source>
        <dbReference type="ARBA" id="ARBA00022430"/>
    </source>
</evidence>
<evidence type="ECO:0000256" key="3">
    <source>
        <dbReference type="ARBA" id="ARBA00008319"/>
    </source>
</evidence>
<dbReference type="GO" id="GO:0003862">
    <property type="term" value="F:3-isopropylmalate dehydrogenase activity"/>
    <property type="evidence" value="ECO:0007669"/>
    <property type="project" value="UniProtKB-EC"/>
</dbReference>
<evidence type="ECO:0000256" key="2">
    <source>
        <dbReference type="ARBA" id="ARBA00001946"/>
    </source>
</evidence>
<keyword evidence="10" id="KW-0560">Oxidoreductase</keyword>
<name>A0A9X2DSH1_9BACI</name>
<keyword evidence="6" id="KW-0432">Leucine biosynthesis</keyword>
<comment type="cofactor">
    <cofactor evidence="1">
        <name>Mn(2+)</name>
        <dbReference type="ChEBI" id="CHEBI:29035"/>
    </cofactor>
</comment>
<dbReference type="SMART" id="SM01329">
    <property type="entry name" value="Iso_dh"/>
    <property type="match status" value="1"/>
</dbReference>
<evidence type="ECO:0000256" key="5">
    <source>
        <dbReference type="ARBA" id="ARBA00013101"/>
    </source>
</evidence>
<evidence type="ECO:0000256" key="13">
    <source>
        <dbReference type="ARBA" id="ARBA00023304"/>
    </source>
</evidence>
<evidence type="ECO:0000259" key="15">
    <source>
        <dbReference type="SMART" id="SM01329"/>
    </source>
</evidence>
<keyword evidence="13" id="KW-0100">Branched-chain amino acid biosynthesis</keyword>
<dbReference type="SUPFAM" id="SSF53659">
    <property type="entry name" value="Isocitrate/Isopropylmalate dehydrogenase-like"/>
    <property type="match status" value="1"/>
</dbReference>
<dbReference type="InterPro" id="IPR024084">
    <property type="entry name" value="IsoPropMal-DH-like_dom"/>
</dbReference>
<dbReference type="PANTHER" id="PTHR43275:SF1">
    <property type="entry name" value="D-MALATE DEHYDROGENASE [DECARBOXYLATING]"/>
    <property type="match status" value="1"/>
</dbReference>
<dbReference type="InterPro" id="IPR019818">
    <property type="entry name" value="IsoCit/isopropylmalate_DH_CS"/>
</dbReference>
<dbReference type="Proteomes" id="UP001139179">
    <property type="component" value="Unassembled WGS sequence"/>
</dbReference>
<dbReference type="EC" id="1.1.1.85" evidence="5"/>
<dbReference type="GO" id="GO:0009098">
    <property type="term" value="P:L-leucine biosynthetic process"/>
    <property type="evidence" value="ECO:0007669"/>
    <property type="project" value="UniProtKB-KW"/>
</dbReference>
<accession>A0A9X2DSH1</accession>
<keyword evidence="11" id="KW-0520">NAD</keyword>